<dbReference type="InterPro" id="IPR000242">
    <property type="entry name" value="PTP_cat"/>
</dbReference>
<dbReference type="InterPro" id="IPR050348">
    <property type="entry name" value="Protein-Tyr_Phosphatase"/>
</dbReference>
<keyword evidence="3" id="KW-1185">Reference proteome</keyword>
<dbReference type="SUPFAM" id="SSF52799">
    <property type="entry name" value="(Phosphotyrosine protein) phosphatases II"/>
    <property type="match status" value="3"/>
</dbReference>
<dbReference type="InterPro" id="IPR000387">
    <property type="entry name" value="Tyr_Pase_dom"/>
</dbReference>
<dbReference type="InterPro" id="IPR003595">
    <property type="entry name" value="Tyr_Pase_cat"/>
</dbReference>
<dbReference type="PROSITE" id="PS50056">
    <property type="entry name" value="TYR_PHOSPHATASE_2"/>
    <property type="match status" value="2"/>
</dbReference>
<accession>A0A0N5CFZ4</accession>
<evidence type="ECO:0000259" key="1">
    <source>
        <dbReference type="PROSITE" id="PS50055"/>
    </source>
</evidence>
<feature type="domain" description="Tyrosine-protein phosphatase" evidence="1">
    <location>
        <begin position="161"/>
        <end position="416"/>
    </location>
</feature>
<evidence type="ECO:0000259" key="2">
    <source>
        <dbReference type="PROSITE" id="PS50056"/>
    </source>
</evidence>
<dbReference type="PRINTS" id="PR00700">
    <property type="entry name" value="PRTYPHPHTASE"/>
</dbReference>
<dbReference type="STRING" id="174720.A0A0N5CFZ4"/>
<protein>
    <submittedName>
        <fullName evidence="4">Protein-tyrosine-phosphatase</fullName>
    </submittedName>
</protein>
<dbReference type="SMART" id="SM00404">
    <property type="entry name" value="PTPc_motif"/>
    <property type="match status" value="2"/>
</dbReference>
<reference evidence="4" key="1">
    <citation type="submission" date="2017-02" db="UniProtKB">
        <authorList>
            <consortium name="WormBaseParasite"/>
        </authorList>
    </citation>
    <scope>IDENTIFICATION</scope>
</reference>
<dbReference type="AlphaFoldDB" id="A0A0N5CFZ4"/>
<evidence type="ECO:0000313" key="3">
    <source>
        <dbReference type="Proteomes" id="UP000046392"/>
    </source>
</evidence>
<dbReference type="PROSITE" id="PS50055">
    <property type="entry name" value="TYR_PHOSPHATASE_PTP"/>
    <property type="match status" value="2"/>
</dbReference>
<dbReference type="FunFam" id="3.90.190.10:FF:000088">
    <property type="entry name" value="Receptor protein-tyrosine phosphatase LAR"/>
    <property type="match status" value="1"/>
</dbReference>
<dbReference type="PANTHER" id="PTHR19134:SF531">
    <property type="entry name" value="TYROSINE-PROTEIN PHOSPHATASE LAR"/>
    <property type="match status" value="1"/>
</dbReference>
<dbReference type="PANTHER" id="PTHR19134">
    <property type="entry name" value="RECEPTOR-TYPE TYROSINE-PROTEIN PHOSPHATASE"/>
    <property type="match status" value="1"/>
</dbReference>
<dbReference type="InterPro" id="IPR029021">
    <property type="entry name" value="Prot-tyrosine_phosphatase-like"/>
</dbReference>
<dbReference type="Proteomes" id="UP000046392">
    <property type="component" value="Unplaced"/>
</dbReference>
<dbReference type="Gene3D" id="3.90.190.10">
    <property type="entry name" value="Protein tyrosine phosphatase superfamily"/>
    <property type="match status" value="3"/>
</dbReference>
<feature type="domain" description="Tyrosine-protein phosphatase" evidence="1">
    <location>
        <begin position="448"/>
        <end position="767"/>
    </location>
</feature>
<name>A0A0N5CFZ4_STREA</name>
<dbReference type="Pfam" id="PF00102">
    <property type="entry name" value="Y_phosphatase"/>
    <property type="match status" value="3"/>
</dbReference>
<proteinExistence type="predicted"/>
<organism evidence="3 4">
    <name type="scientific">Strongyloides papillosus</name>
    <name type="common">Intestinal threadworm</name>
    <dbReference type="NCBI Taxonomy" id="174720"/>
    <lineage>
        <taxon>Eukaryota</taxon>
        <taxon>Metazoa</taxon>
        <taxon>Ecdysozoa</taxon>
        <taxon>Nematoda</taxon>
        <taxon>Chromadorea</taxon>
        <taxon>Rhabditida</taxon>
        <taxon>Tylenchina</taxon>
        <taxon>Panagrolaimomorpha</taxon>
        <taxon>Strongyloidoidea</taxon>
        <taxon>Strongyloididae</taxon>
        <taxon>Strongyloides</taxon>
    </lineage>
</organism>
<evidence type="ECO:0000313" key="4">
    <source>
        <dbReference type="WBParaSite" id="SPAL_0001677200.1"/>
    </source>
</evidence>
<dbReference type="GO" id="GO:0004725">
    <property type="term" value="F:protein tyrosine phosphatase activity"/>
    <property type="evidence" value="ECO:0007669"/>
    <property type="project" value="InterPro"/>
</dbReference>
<sequence>MLVIWWWKFSKKNVSHCSNRHGSITKVNLTDSGKGVMPNETSKLLLGTDPYGRPIINAYDVPPVHNQQCNMGVMESSLIDMNSMQQSGCDNINTSYKIPNGHVPTMYGSHDNYQDLPMPMPLLTDSSTVIGRHNNISKPPIPISELASHIDRLKINGNQLFTQEYESIENTCNFTWENSNMSYNKSKNRYANVVAYDHSRVMLSTINGVPGSDYINANYIDGCDKPKAYIATQGPLPETFNDFWRMVWEEKSMTIVMLTKLEEMNRIKCDQYWPSRGSQMYGNIRVTILDTLELAHYIIRTFRIEHLLEKEIRDIRQMQYTSWPDHGVPDHTTPFLMFLKRVKTLNHPDAGPIISHCSAGIGRTGAFIVIDCMLERLRYDNTVDIYECVCNLRSQRCYMVQTDDQYIFIHDAVLDAVQSGSTEVPASKLFPHIQVLMQLHPLDQVSGMELEFRTLSSLKITNSRFEVATLTVNRSKNRNNVVLPYDSTRVVLKMISGIEGSDYINANWIDGYRQRKAYIATQSPLQHTANDFWRMLWETESSVIVMLTKLKELRVEKCYEYWPSEKSFQYGYLIVEPIAEYNMQYYILREFKMNDTQSGNYKTIRHFQYMDWPEHGVPESAEMFLEFVQQIHNTCIQFGIDGPIAVHDQEFKMNDTQSGNYKTIRHFQYMDWPEHGVPESAEMFLEFVQQIHNTCIQFGIDGPIAVHDHLGAGRAGVFIAVSIIIDRMKLEHVVDVFTTVKLLRIDRPMMVQEKEEYNFCYQAAFEFLQTFENPYLI</sequence>
<feature type="domain" description="Tyrosine specific protein phosphatases" evidence="2">
    <location>
        <begin position="336"/>
        <end position="407"/>
    </location>
</feature>
<feature type="domain" description="Tyrosine specific protein phosphatases" evidence="2">
    <location>
        <begin position="682"/>
        <end position="758"/>
    </location>
</feature>
<dbReference type="WBParaSite" id="SPAL_0001677200.1">
    <property type="protein sequence ID" value="SPAL_0001677200.1"/>
    <property type="gene ID" value="SPAL_0001677200"/>
</dbReference>
<dbReference type="SMART" id="SM00194">
    <property type="entry name" value="PTPc"/>
    <property type="match status" value="2"/>
</dbReference>